<dbReference type="PRINTS" id="PR00419">
    <property type="entry name" value="ADXRDTASE"/>
</dbReference>
<dbReference type="NCBIfam" id="TIGR01317">
    <property type="entry name" value="GOGAT_sm_gam"/>
    <property type="match status" value="1"/>
</dbReference>
<dbReference type="FunFam" id="3.20.20.70:FF:000031">
    <property type="entry name" value="Glutamate synthase 1 [NADH]"/>
    <property type="match status" value="1"/>
</dbReference>
<evidence type="ECO:0000256" key="13">
    <source>
        <dbReference type="ARBA" id="ARBA00022962"/>
    </source>
</evidence>
<evidence type="ECO:0000256" key="19">
    <source>
        <dbReference type="ARBA" id="ARBA00048151"/>
    </source>
</evidence>
<dbReference type="GO" id="GO:0016040">
    <property type="term" value="F:glutamate synthase (NADH) activity"/>
    <property type="evidence" value="ECO:0007669"/>
    <property type="project" value="UniProtKB-EC"/>
</dbReference>
<dbReference type="Gene3D" id="3.50.50.60">
    <property type="entry name" value="FAD/NAD(P)-binding domain"/>
    <property type="match status" value="2"/>
</dbReference>
<dbReference type="Gene3D" id="3.60.20.10">
    <property type="entry name" value="Glutamine Phosphoribosylpyrophosphate, subunit 1, domain 1"/>
    <property type="match status" value="1"/>
</dbReference>
<dbReference type="Gene3D" id="3.20.20.70">
    <property type="entry name" value="Aldolase class I"/>
    <property type="match status" value="2"/>
</dbReference>
<dbReference type="InterPro" id="IPR036485">
    <property type="entry name" value="Glu_synth_asu_C_sf"/>
</dbReference>
<comment type="cofactor">
    <cofactor evidence="2">
        <name>[3Fe-4S] cluster</name>
        <dbReference type="ChEBI" id="CHEBI:21137"/>
    </cofactor>
</comment>
<feature type="domain" description="4Fe-4S ferredoxin-type" evidence="21">
    <location>
        <begin position="1339"/>
        <end position="1372"/>
    </location>
</feature>
<dbReference type="SUPFAM" id="SSF69336">
    <property type="entry name" value="Alpha subunit of glutamate synthase, C-terminal domain"/>
    <property type="match status" value="1"/>
</dbReference>
<evidence type="ECO:0000256" key="12">
    <source>
        <dbReference type="ARBA" id="ARBA00022827"/>
    </source>
</evidence>
<dbReference type="InterPro" id="IPR013785">
    <property type="entry name" value="Aldolase_TIM"/>
</dbReference>
<dbReference type="InterPro" id="IPR017932">
    <property type="entry name" value="GATase_2_dom"/>
</dbReference>
<dbReference type="InterPro" id="IPR029055">
    <property type="entry name" value="Ntn_hydrolases_N"/>
</dbReference>
<dbReference type="NCBIfam" id="NF008730">
    <property type="entry name" value="PRK11750.1"/>
    <property type="match status" value="1"/>
</dbReference>
<sequence length="1799" mass="198951">MRAREGVMRSSIYGKDLKKLFPVVEQNMSDSGSLDNVLEFLVMAGQRSLPEAVVTMVPEAWQKDKLMNEHKKHFYQWSSCIMEPWDGPALVTFTDGRYIGAILDRNGLRPSRYYITNDDQVIMASEVGVLDFSKENIKLKGRLRPGRMILIDTHAHTFMRDDEVKVQIALQRPLEQWLEELITLDKLKSSSNDREHRRSCIVEDVMQDKRLPLFGYTIESISLLLLPMIQTGKEALGSMGNDAPLACLSQFQPLVYEYFKQRFAQVTNPPIDPFREDIVISLACPVGPSSNMLEPSSKQCQRLWLEQPILTLSDMVALKKTNFKGWKTKIIDIIYSAEEGIKGLTAAIDRICIEACRAADNDYSLVVLSDRKADKYNVPVSALLALGAVHHYLITERQRMKVGLIVETGEAREVHHICVLLGYGADAVCPYLVYETAFALSLEGHISPRLTEDEIETSYIKAISTGISKVMTKMGISTLQSYKGAQIFEALGLGDEVIEKCFKNTPSRIGGANFEILAMETLHRHQLAFSNRNGDNHILRNPGFYHWRSGGEAHVNDPKSIANLQEASRMKSQKAYDCFVESTLKSIRDCTLRGQLDFKFAPKPIPLSEIESAVDIVKRFVTGAMSLGSISKETHETLAISMNRIGGKSNTGEGGETAERWKYTNTSNNKRSAIKQVASGRFGVTISYLANADEIQIKMAQGAKPGEGGELPGHKVTEEIAATRHSTPGVGLISPPPHHDIYSIEDLSELIYDLKCANPTARISVKLVSEVGVGIVSSGVAKAKAEHITISGHDGGTGASSWTGIKGAGLPWELGIAETHQTLVLNDLRSHVILQADGQLRTGFDVMIAALLGADEFGFSTTPLIALGCTMMRKCHLNTCPVGIATQSPVIVDIVMLQTSPLHDLRSVMILFYEKKFTGLPEHVINYFFFLAEEVRSYMAKLNVRKFQDLIGKTELLKVIKNMKNPKSLLLNFTSLLDCAKSLRNPSKPIVGGSIAQDFELDKRLDVKMIEKYNEIWKSNSEKEPTEQLSLNFDITNQDRTFGATLSYHIAKQFGDSGLPNNSINICVKGSAGQSFCSFLIKGISVRLEGDANDYVGKGLSGAEVILHPPKNMPPNFRSELNVIAGNACLYGATSGKAFFRGIVAERFAVRNSGAYAINEGVGDHGCEYMTGGKVIVLGLTGRNFAAGMSGGIAFVLNRTGQFESLCNKDTVDLMEVTEKEDIDFLQSFITEFWEKTESDVAKSLLDSWPSSVKLFVKVFPKDYQRALKNASQNLKSVTPKRTIEEQKIQDIEDILIKDGFVDKTKGFIKYKREKLNYRPPEERILDYNEIYDHKSVFKTLKVQAARCMDCGVPFCQSNSGCPLGNIIPKWNDLVYKDDWKEALDQLLLTNNFPEFTGRVCPAPCESACVLSLIEPAVTIKNIECAIIEKGFEEKWMVPNPPASRSKFTVAVIGSGPAGLAAAAQLNKAGHTVTVFEKNRKIGGLLRYGIPTMKLSQEVIDRRIKFMEREGIKFSPNQCVGKNPSLDELFSYDAILLAIGSTKPRALPITGHQLKNIYFAMDYLEQAQKQQEDGNNILGKAFGKDVIVIGGGDTGVDCIATAVRQNAKSVTTLELLNKPPDNRPFGNLWPQLSRAYKVEYGHADVKAKFGEDPRKFNLLPKEFLSDDKGNVCGIRTSCIKWKRNNAGRWEAEESDTEKIIKADLVLLALGYLGPETDLLESMKVKLNCKSNIETSGVLYRTSIPRVYAAGDCRMGQSLVVNAIAEGRQAARQIDEDLMNGSCLAGPGGVITNVVHAVTA</sequence>
<dbReference type="CDD" id="cd00982">
    <property type="entry name" value="gltB_C"/>
    <property type="match status" value="1"/>
</dbReference>
<dbReference type="SUPFAM" id="SSF51971">
    <property type="entry name" value="Nucleotide-binding domain"/>
    <property type="match status" value="2"/>
</dbReference>
<keyword evidence="23" id="KW-1185">Reference proteome</keyword>
<evidence type="ECO:0000256" key="11">
    <source>
        <dbReference type="ARBA" id="ARBA00022723"/>
    </source>
</evidence>
<dbReference type="CDD" id="cd02808">
    <property type="entry name" value="GltS_FMN"/>
    <property type="match status" value="1"/>
</dbReference>
<dbReference type="GO" id="GO:0006537">
    <property type="term" value="P:glutamate biosynthetic process"/>
    <property type="evidence" value="ECO:0007669"/>
    <property type="project" value="UniProtKB-KW"/>
</dbReference>
<comment type="cofactor">
    <cofactor evidence="1">
        <name>FMN</name>
        <dbReference type="ChEBI" id="CHEBI:58210"/>
    </cofactor>
</comment>
<evidence type="ECO:0000256" key="20">
    <source>
        <dbReference type="ARBA" id="ARBA00048867"/>
    </source>
</evidence>
<comment type="pathway">
    <text evidence="5">Nitrogen metabolism.</text>
</comment>
<dbReference type="EMBL" id="BMAU01021190">
    <property type="protein sequence ID" value="GFX96224.1"/>
    <property type="molecule type" value="Genomic_DNA"/>
</dbReference>
<dbReference type="InterPro" id="IPR036188">
    <property type="entry name" value="FAD/NAD-bd_sf"/>
</dbReference>
<keyword evidence="10" id="KW-0288">FMN</keyword>
<dbReference type="InterPro" id="IPR006005">
    <property type="entry name" value="Glut_synth_ssu1"/>
</dbReference>
<dbReference type="GO" id="GO:0019676">
    <property type="term" value="P:ammonia assimilation cycle"/>
    <property type="evidence" value="ECO:0007669"/>
    <property type="project" value="UniProtKB-ARBA"/>
</dbReference>
<evidence type="ECO:0000256" key="18">
    <source>
        <dbReference type="ARBA" id="ARBA00023291"/>
    </source>
</evidence>
<keyword evidence="15" id="KW-0408">Iron</keyword>
<gene>
    <name evidence="22" type="primary">glt1</name>
    <name evidence="22" type="ORF">TNCV_2291121</name>
</gene>
<dbReference type="Pfam" id="PF07992">
    <property type="entry name" value="Pyr_redox_2"/>
    <property type="match status" value="1"/>
</dbReference>
<comment type="cofactor">
    <cofactor evidence="3">
        <name>FAD</name>
        <dbReference type="ChEBI" id="CHEBI:57692"/>
    </cofactor>
</comment>
<dbReference type="InterPro" id="IPR006982">
    <property type="entry name" value="Glu_synth_centr_N"/>
</dbReference>
<evidence type="ECO:0000256" key="9">
    <source>
        <dbReference type="ARBA" id="ARBA00022630"/>
    </source>
</evidence>
<keyword evidence="17" id="KW-0314">Glutamate biosynthesis</keyword>
<dbReference type="Pfam" id="PF01645">
    <property type="entry name" value="Glu_synthase"/>
    <property type="match status" value="1"/>
</dbReference>
<evidence type="ECO:0000256" key="7">
    <source>
        <dbReference type="ARBA" id="ARBA00009716"/>
    </source>
</evidence>
<evidence type="ECO:0000256" key="10">
    <source>
        <dbReference type="ARBA" id="ARBA00022643"/>
    </source>
</evidence>
<comment type="catalytic activity">
    <reaction evidence="19">
        <text>2 L-glutamate + NADP(+) = L-glutamine + 2-oxoglutarate + NADPH + H(+)</text>
        <dbReference type="Rhea" id="RHEA:15501"/>
        <dbReference type="ChEBI" id="CHEBI:15378"/>
        <dbReference type="ChEBI" id="CHEBI:16810"/>
        <dbReference type="ChEBI" id="CHEBI:29985"/>
        <dbReference type="ChEBI" id="CHEBI:57783"/>
        <dbReference type="ChEBI" id="CHEBI:58349"/>
        <dbReference type="ChEBI" id="CHEBI:58359"/>
        <dbReference type="EC" id="1.4.1.13"/>
    </reaction>
</comment>
<dbReference type="GO" id="GO:0016639">
    <property type="term" value="F:oxidoreductase activity, acting on the CH-NH2 group of donors, NAD or NADP as acceptor"/>
    <property type="evidence" value="ECO:0007669"/>
    <property type="project" value="InterPro"/>
</dbReference>
<dbReference type="PROSITE" id="PS51379">
    <property type="entry name" value="4FE4S_FER_2"/>
    <property type="match status" value="1"/>
</dbReference>
<keyword evidence="13" id="KW-0315">Glutamine amidotransferase</keyword>
<dbReference type="SUPFAM" id="SSF56235">
    <property type="entry name" value="N-terminal nucleophile aminohydrolases (Ntn hydrolases)"/>
    <property type="match status" value="1"/>
</dbReference>
<proteinExistence type="inferred from homology"/>
<dbReference type="GO" id="GO:0004355">
    <property type="term" value="F:glutamate synthase (NADPH) activity"/>
    <property type="evidence" value="ECO:0007669"/>
    <property type="project" value="UniProtKB-EC"/>
</dbReference>
<comment type="caution">
    <text evidence="22">The sequence shown here is derived from an EMBL/GenBank/DDBJ whole genome shotgun (WGS) entry which is preliminary data.</text>
</comment>
<keyword evidence="8" id="KW-0028">Amino-acid biosynthesis</keyword>
<evidence type="ECO:0000256" key="2">
    <source>
        <dbReference type="ARBA" id="ARBA00001927"/>
    </source>
</evidence>
<name>A0A8X6V7R7_TRICX</name>
<evidence type="ECO:0000256" key="3">
    <source>
        <dbReference type="ARBA" id="ARBA00001974"/>
    </source>
</evidence>
<dbReference type="InterPro" id="IPR023753">
    <property type="entry name" value="FAD/NAD-binding_dom"/>
</dbReference>
<evidence type="ECO:0000256" key="1">
    <source>
        <dbReference type="ARBA" id="ARBA00001917"/>
    </source>
</evidence>
<comment type="pathway">
    <text evidence="6">Amino-acid biosynthesis; L-glutamate biosynthesis via GLT pathway; L-glutamate from 2-oxoglutarate and L-glutamine (NAD(+) route): step 1/1.</text>
</comment>
<dbReference type="Pfam" id="PF00310">
    <property type="entry name" value="GATase_2"/>
    <property type="match status" value="1"/>
</dbReference>
<dbReference type="Pfam" id="PF04898">
    <property type="entry name" value="Glu_syn_central"/>
    <property type="match status" value="1"/>
</dbReference>
<dbReference type="PANTHER" id="PTHR43100">
    <property type="entry name" value="GLUTAMATE SYNTHASE [NADPH] SMALL CHAIN"/>
    <property type="match status" value="1"/>
</dbReference>
<protein>
    <submittedName>
        <fullName evidence="22">Putative glutamate synthase</fullName>
    </submittedName>
</protein>
<evidence type="ECO:0000259" key="21">
    <source>
        <dbReference type="PROSITE" id="PS51379"/>
    </source>
</evidence>
<dbReference type="InterPro" id="IPR009051">
    <property type="entry name" value="Helical_ferredxn"/>
</dbReference>
<keyword evidence="11" id="KW-0479">Metal-binding</keyword>
<evidence type="ECO:0000256" key="17">
    <source>
        <dbReference type="ARBA" id="ARBA00023164"/>
    </source>
</evidence>
<comment type="catalytic activity">
    <reaction evidence="20">
        <text>2 L-glutamate + NAD(+) = L-glutamine + 2-oxoglutarate + NADH + H(+)</text>
        <dbReference type="Rhea" id="RHEA:13753"/>
        <dbReference type="ChEBI" id="CHEBI:15378"/>
        <dbReference type="ChEBI" id="CHEBI:16810"/>
        <dbReference type="ChEBI" id="CHEBI:29985"/>
        <dbReference type="ChEBI" id="CHEBI:57540"/>
        <dbReference type="ChEBI" id="CHEBI:57945"/>
        <dbReference type="ChEBI" id="CHEBI:58359"/>
        <dbReference type="EC" id="1.4.1.14"/>
    </reaction>
</comment>
<evidence type="ECO:0000256" key="14">
    <source>
        <dbReference type="ARBA" id="ARBA00023002"/>
    </source>
</evidence>
<evidence type="ECO:0000256" key="16">
    <source>
        <dbReference type="ARBA" id="ARBA00023014"/>
    </source>
</evidence>
<keyword evidence="16" id="KW-0411">Iron-sulfur</keyword>
<dbReference type="InterPro" id="IPR002489">
    <property type="entry name" value="Glu_synth_asu_C"/>
</dbReference>
<keyword evidence="14" id="KW-0560">Oxidoreductase</keyword>
<evidence type="ECO:0000256" key="6">
    <source>
        <dbReference type="ARBA" id="ARBA00004944"/>
    </source>
</evidence>
<evidence type="ECO:0000313" key="23">
    <source>
        <dbReference type="Proteomes" id="UP000887159"/>
    </source>
</evidence>
<keyword evidence="12" id="KW-0274">FAD</keyword>
<comment type="similarity">
    <text evidence="7">Belongs to the glutamate synthase family.</text>
</comment>
<organism evidence="22 23">
    <name type="scientific">Trichonephila clavipes</name>
    <name type="common">Golden silk orbweaver</name>
    <name type="synonym">Nephila clavipes</name>
    <dbReference type="NCBI Taxonomy" id="2585209"/>
    <lineage>
        <taxon>Eukaryota</taxon>
        <taxon>Metazoa</taxon>
        <taxon>Ecdysozoa</taxon>
        <taxon>Arthropoda</taxon>
        <taxon>Chelicerata</taxon>
        <taxon>Arachnida</taxon>
        <taxon>Araneae</taxon>
        <taxon>Araneomorphae</taxon>
        <taxon>Entelegynae</taxon>
        <taxon>Araneoidea</taxon>
        <taxon>Nephilidae</taxon>
        <taxon>Trichonephila</taxon>
    </lineage>
</organism>
<dbReference type="InterPro" id="IPR028261">
    <property type="entry name" value="DPD_II"/>
</dbReference>
<reference evidence="22" key="1">
    <citation type="submission" date="2020-08" db="EMBL/GenBank/DDBJ databases">
        <title>Multicomponent nature underlies the extraordinary mechanical properties of spider dragline silk.</title>
        <authorList>
            <person name="Kono N."/>
            <person name="Nakamura H."/>
            <person name="Mori M."/>
            <person name="Yoshida Y."/>
            <person name="Ohtoshi R."/>
            <person name="Malay A.D."/>
            <person name="Moran D.A.P."/>
            <person name="Tomita M."/>
            <person name="Numata K."/>
            <person name="Arakawa K."/>
        </authorList>
    </citation>
    <scope>NUCLEOTIDE SEQUENCE</scope>
</reference>
<dbReference type="SUPFAM" id="SSF46548">
    <property type="entry name" value="alpha-helical ferredoxin"/>
    <property type="match status" value="1"/>
</dbReference>
<keyword evidence="9" id="KW-0285">Flavoprotein</keyword>
<dbReference type="Proteomes" id="UP000887159">
    <property type="component" value="Unassembled WGS sequence"/>
</dbReference>
<keyword evidence="18" id="KW-0003">3Fe-4S</keyword>
<dbReference type="GO" id="GO:0046872">
    <property type="term" value="F:metal ion binding"/>
    <property type="evidence" value="ECO:0007669"/>
    <property type="project" value="UniProtKB-KW"/>
</dbReference>
<evidence type="ECO:0000256" key="5">
    <source>
        <dbReference type="ARBA" id="ARBA00004909"/>
    </source>
</evidence>
<dbReference type="Gene3D" id="1.10.1060.10">
    <property type="entry name" value="Alpha-helical ferredoxin"/>
    <property type="match status" value="1"/>
</dbReference>
<dbReference type="FunFam" id="3.20.20.70:FF:000017">
    <property type="entry name" value="Glutamate synthase [NADH], amyloplastic"/>
    <property type="match status" value="1"/>
</dbReference>
<dbReference type="InterPro" id="IPR017896">
    <property type="entry name" value="4Fe4S_Fe-S-bd"/>
</dbReference>
<evidence type="ECO:0000313" key="22">
    <source>
        <dbReference type="EMBL" id="GFX96224.1"/>
    </source>
</evidence>
<dbReference type="Gene3D" id="2.160.20.60">
    <property type="entry name" value="Glutamate synthase, alpha subunit, C-terminal domain"/>
    <property type="match status" value="1"/>
</dbReference>
<dbReference type="FunFam" id="2.160.20.60:FF:000001">
    <property type="entry name" value="Glutamate synthase, large subunit"/>
    <property type="match status" value="1"/>
</dbReference>
<dbReference type="PANTHER" id="PTHR43100:SF1">
    <property type="entry name" value="GLUTAMATE SYNTHASE [NADPH] SMALL CHAIN"/>
    <property type="match status" value="1"/>
</dbReference>
<comment type="pathway">
    <text evidence="4">Energy metabolism; nitrogen metabolism.</text>
</comment>
<dbReference type="InterPro" id="IPR002932">
    <property type="entry name" value="Glu_synthdom"/>
</dbReference>
<dbReference type="GO" id="GO:0051538">
    <property type="term" value="F:3 iron, 4 sulfur cluster binding"/>
    <property type="evidence" value="ECO:0007669"/>
    <property type="project" value="UniProtKB-KW"/>
</dbReference>
<evidence type="ECO:0000256" key="15">
    <source>
        <dbReference type="ARBA" id="ARBA00023004"/>
    </source>
</evidence>
<accession>A0A8X6V7R7</accession>
<dbReference type="SUPFAM" id="SSF51395">
    <property type="entry name" value="FMN-linked oxidoreductases"/>
    <property type="match status" value="1"/>
</dbReference>
<dbReference type="InterPro" id="IPR051394">
    <property type="entry name" value="Glutamate_Synthase"/>
</dbReference>
<dbReference type="Pfam" id="PF14691">
    <property type="entry name" value="Fer4_20"/>
    <property type="match status" value="1"/>
</dbReference>
<dbReference type="Pfam" id="PF01493">
    <property type="entry name" value="GXGXG"/>
    <property type="match status" value="1"/>
</dbReference>
<evidence type="ECO:0000256" key="8">
    <source>
        <dbReference type="ARBA" id="ARBA00022605"/>
    </source>
</evidence>
<evidence type="ECO:0000256" key="4">
    <source>
        <dbReference type="ARBA" id="ARBA00004802"/>
    </source>
</evidence>